<dbReference type="InterPro" id="IPR036549">
    <property type="entry name" value="CX6/COA6-like_sf"/>
</dbReference>
<evidence type="ECO:0000256" key="6">
    <source>
        <dbReference type="SAM" id="MobiDB-lite"/>
    </source>
</evidence>
<dbReference type="GO" id="GO:0005739">
    <property type="term" value="C:mitochondrion"/>
    <property type="evidence" value="ECO:0007669"/>
    <property type="project" value="UniProtKB-SubCell"/>
</dbReference>
<dbReference type="GO" id="GO:0016020">
    <property type="term" value="C:membrane"/>
    <property type="evidence" value="ECO:0007669"/>
    <property type="project" value="UniProtKB-ARBA"/>
</dbReference>
<dbReference type="Pfam" id="PF02297">
    <property type="entry name" value="COX6B"/>
    <property type="match status" value="1"/>
</dbReference>
<sequence>MPNNRMRSDDFDIESADRSGRMERRRSHHNVKSYKRSYRNDSRSRSRSVERHRRRQHRGAFSRSRSRSRSRGGYSSRHDRRQSFRRHRDSRTRSRSRSRSHRRYQREMDDLSRRRSCSRSSSQLDDDRCRSSKKECRSSNKIQNSDLHTHSKPCSLTNIAEDTRDDAGQHTNDLNELPLPERSYSSSESYQENSYYNFDTDEPIDKERIHREMEEKLRQTLAKEGKVYPPPKPEASHPVFANDGSFLEIFKKMQEQQKQQASTSAVAANVVPVVPVLAVANPTTVPYLAATAMGKSAPPPPIVGRRRGGKILKTGVVAKPKVQNEPANDPKDFWSLYLAEVNKYKNTACESEAGDKKKENPAPAEMTVKLETAPFDPRFPNQNQTRYCYQSYVDFHRCQKKRGESYEPCNYFKKVFKSMCPNAWVEKWNDQIESGTFAGRI</sequence>
<dbReference type="Proteomes" id="UP000078200">
    <property type="component" value="Unassembled WGS sequence"/>
</dbReference>
<dbReference type="GO" id="GO:0008409">
    <property type="term" value="F:5'-3' exonuclease activity"/>
    <property type="evidence" value="ECO:0007669"/>
    <property type="project" value="InterPro"/>
</dbReference>
<dbReference type="STRING" id="7395.A0A1A9VS13"/>
<evidence type="ECO:0000256" key="2">
    <source>
        <dbReference type="ARBA" id="ARBA00023128"/>
    </source>
</evidence>
<dbReference type="GO" id="GO:0008408">
    <property type="term" value="F:3'-5' exonuclease activity"/>
    <property type="evidence" value="ECO:0007669"/>
    <property type="project" value="InterPro"/>
</dbReference>
<dbReference type="InterPro" id="IPR048280">
    <property type="entry name" value="COX6B-like"/>
</dbReference>
<dbReference type="CDD" id="cd00926">
    <property type="entry name" value="Cyt_c_Oxidase_VIb"/>
    <property type="match status" value="1"/>
</dbReference>
<comment type="subcellular location">
    <subcellularLocation>
        <location evidence="1">Mitochondrion</location>
    </subcellularLocation>
</comment>
<dbReference type="SUPFAM" id="SSF47694">
    <property type="entry name" value="Cytochrome c oxidase subunit h"/>
    <property type="match status" value="1"/>
</dbReference>
<name>A0A1A9VS13_GLOAU</name>
<dbReference type="AlphaFoldDB" id="A0A1A9VS13"/>
<protein>
    <recommendedName>
        <fullName evidence="4">Cytochrome c oxidase subunit 6B1</fullName>
    </recommendedName>
    <alternativeName>
        <fullName evidence="5">Cytochrome c oxidase subunit VIb isoform 1</fullName>
    </alternativeName>
</protein>
<organism evidence="7 8">
    <name type="scientific">Glossina austeni</name>
    <name type="common">Savannah tsetse fly</name>
    <dbReference type="NCBI Taxonomy" id="7395"/>
    <lineage>
        <taxon>Eukaryota</taxon>
        <taxon>Metazoa</taxon>
        <taxon>Ecdysozoa</taxon>
        <taxon>Arthropoda</taxon>
        <taxon>Hexapoda</taxon>
        <taxon>Insecta</taxon>
        <taxon>Pterygota</taxon>
        <taxon>Neoptera</taxon>
        <taxon>Endopterygota</taxon>
        <taxon>Diptera</taxon>
        <taxon>Brachycera</taxon>
        <taxon>Muscomorpha</taxon>
        <taxon>Hippoboscoidea</taxon>
        <taxon>Glossinidae</taxon>
        <taxon>Glossina</taxon>
    </lineage>
</organism>
<feature type="compositionally biased region" description="Basic residues" evidence="6">
    <location>
        <begin position="23"/>
        <end position="37"/>
    </location>
</feature>
<feature type="compositionally biased region" description="Basic and acidic residues" evidence="6">
    <location>
        <begin position="125"/>
        <end position="138"/>
    </location>
</feature>
<dbReference type="PANTHER" id="PTHR34753">
    <property type="entry name" value="TELOMERASE RNA COMPONENT INTERACTING RNASE"/>
    <property type="match status" value="1"/>
</dbReference>
<feature type="compositionally biased region" description="Low complexity" evidence="6">
    <location>
        <begin position="183"/>
        <end position="197"/>
    </location>
</feature>
<dbReference type="FunFam" id="1.10.10.140:FF:000001">
    <property type="entry name" value="Cytochrome c oxidase subunit 6B1"/>
    <property type="match status" value="1"/>
</dbReference>
<keyword evidence="3" id="KW-1015">Disulfide bond</keyword>
<dbReference type="EnsemblMetazoa" id="GAUT045680-RA">
    <property type="protein sequence ID" value="GAUT045680-PA"/>
    <property type="gene ID" value="GAUT045680"/>
</dbReference>
<keyword evidence="8" id="KW-1185">Reference proteome</keyword>
<feature type="compositionally biased region" description="Basic and acidic residues" evidence="6">
    <location>
        <begin position="38"/>
        <end position="49"/>
    </location>
</feature>
<evidence type="ECO:0000256" key="1">
    <source>
        <dbReference type="ARBA" id="ARBA00004173"/>
    </source>
</evidence>
<dbReference type="Gene3D" id="1.10.10.140">
    <property type="entry name" value="Cytochrome c oxidase, subunit VIb"/>
    <property type="match status" value="1"/>
</dbReference>
<feature type="compositionally biased region" description="Polar residues" evidence="6">
    <location>
        <begin position="140"/>
        <end position="160"/>
    </location>
</feature>
<evidence type="ECO:0000313" key="7">
    <source>
        <dbReference type="EnsemblMetazoa" id="GAUT045680-PA"/>
    </source>
</evidence>
<proteinExistence type="predicted"/>
<dbReference type="VEuPathDB" id="VectorBase:GAUT045680"/>
<feature type="region of interest" description="Disordered" evidence="6">
    <location>
        <begin position="1"/>
        <end position="198"/>
    </location>
</feature>
<dbReference type="InterPro" id="IPR038838">
    <property type="entry name" value="TRIR"/>
</dbReference>
<evidence type="ECO:0000256" key="4">
    <source>
        <dbReference type="ARBA" id="ARBA00040060"/>
    </source>
</evidence>
<dbReference type="PANTHER" id="PTHR34753:SF1">
    <property type="entry name" value="TELOMERASE RNA COMPONENT INTERACTING RNASE"/>
    <property type="match status" value="1"/>
</dbReference>
<evidence type="ECO:0000313" key="8">
    <source>
        <dbReference type="Proteomes" id="UP000078200"/>
    </source>
</evidence>
<feature type="compositionally biased region" description="Basic residues" evidence="6">
    <location>
        <begin position="50"/>
        <end position="70"/>
    </location>
</feature>
<evidence type="ECO:0000256" key="5">
    <source>
        <dbReference type="ARBA" id="ARBA00042114"/>
    </source>
</evidence>
<dbReference type="PROSITE" id="PS51808">
    <property type="entry name" value="CHCH"/>
    <property type="match status" value="1"/>
</dbReference>
<accession>A0A1A9VS13</accession>
<feature type="compositionally biased region" description="Basic residues" evidence="6">
    <location>
        <begin position="78"/>
        <end position="104"/>
    </location>
</feature>
<evidence type="ECO:0000256" key="3">
    <source>
        <dbReference type="ARBA" id="ARBA00023157"/>
    </source>
</evidence>
<reference evidence="7" key="1">
    <citation type="submission" date="2020-05" db="UniProtKB">
        <authorList>
            <consortium name="EnsemblMetazoa"/>
        </authorList>
    </citation>
    <scope>IDENTIFICATION</scope>
    <source>
        <strain evidence="7">TTRI</strain>
    </source>
</reference>
<feature type="compositionally biased region" description="Basic and acidic residues" evidence="6">
    <location>
        <begin position="1"/>
        <end position="22"/>
    </location>
</feature>
<keyword evidence="2" id="KW-0496">Mitochondrion</keyword>